<keyword evidence="1" id="KW-0472">Membrane</keyword>
<dbReference type="RefSeq" id="WP_183657036.1">
    <property type="nucleotide sequence ID" value="NZ_BAAAXX010000092.1"/>
</dbReference>
<evidence type="ECO:0000313" key="3">
    <source>
        <dbReference type="Proteomes" id="UP000579945"/>
    </source>
</evidence>
<gene>
    <name evidence="2" type="ORF">FHR33_007118</name>
</gene>
<dbReference type="AlphaFoldDB" id="A0A7W5YE49"/>
<name>A0A7W5YE49_9ACTN</name>
<feature type="transmembrane region" description="Helical" evidence="1">
    <location>
        <begin position="84"/>
        <end position="105"/>
    </location>
</feature>
<evidence type="ECO:0000256" key="1">
    <source>
        <dbReference type="SAM" id="Phobius"/>
    </source>
</evidence>
<dbReference type="GeneID" id="95393365"/>
<proteinExistence type="predicted"/>
<comment type="caution">
    <text evidence="2">The sequence shown here is derived from an EMBL/GenBank/DDBJ whole genome shotgun (WGS) entry which is preliminary data.</text>
</comment>
<dbReference type="Proteomes" id="UP000579945">
    <property type="component" value="Unassembled WGS sequence"/>
</dbReference>
<reference evidence="2 3" key="1">
    <citation type="submission" date="2020-08" db="EMBL/GenBank/DDBJ databases">
        <title>Sequencing the genomes of 1000 actinobacteria strains.</title>
        <authorList>
            <person name="Klenk H.-P."/>
        </authorList>
    </citation>
    <scope>NUCLEOTIDE SEQUENCE [LARGE SCALE GENOMIC DNA]</scope>
    <source>
        <strain evidence="2 3">DSM 44320</strain>
    </source>
</reference>
<keyword evidence="3" id="KW-1185">Reference proteome</keyword>
<feature type="transmembrane region" description="Helical" evidence="1">
    <location>
        <begin position="53"/>
        <end position="72"/>
    </location>
</feature>
<feature type="transmembrane region" description="Helical" evidence="1">
    <location>
        <begin position="164"/>
        <end position="182"/>
    </location>
</feature>
<keyword evidence="1" id="KW-1133">Transmembrane helix</keyword>
<keyword evidence="1" id="KW-0812">Transmembrane</keyword>
<feature type="transmembrane region" description="Helical" evidence="1">
    <location>
        <begin position="202"/>
        <end position="224"/>
    </location>
</feature>
<evidence type="ECO:0000313" key="2">
    <source>
        <dbReference type="EMBL" id="MBB3731258.1"/>
    </source>
</evidence>
<dbReference type="EMBL" id="JACIBV010000001">
    <property type="protein sequence ID" value="MBB3731258.1"/>
    <property type="molecule type" value="Genomic_DNA"/>
</dbReference>
<accession>A0A7W5YE49</accession>
<organism evidence="2 3">
    <name type="scientific">Nonomuraea dietziae</name>
    <dbReference type="NCBI Taxonomy" id="65515"/>
    <lineage>
        <taxon>Bacteria</taxon>
        <taxon>Bacillati</taxon>
        <taxon>Actinomycetota</taxon>
        <taxon>Actinomycetes</taxon>
        <taxon>Streptosporangiales</taxon>
        <taxon>Streptosporangiaceae</taxon>
        <taxon>Nonomuraea</taxon>
    </lineage>
</organism>
<feature type="transmembrane region" description="Helical" evidence="1">
    <location>
        <begin position="12"/>
        <end position="33"/>
    </location>
</feature>
<sequence length="234" mass="25597">MRFPSRLLAANIWFALFAWLAYLVVITLVTVGIGVWGELNESVWEKAVQLTRWYALFVGVALVTEFLPLFIAHGQSRRQFGFQAAVTIAIFAPFLSALLVISFLLESLLYGLTGWTWALGQAHLFSAPTQVPMIFLEYTVMFVGWLVAGVFVSSAFYRWQGGGLLAIVPAVAIVLFVQATIGDKTPLPFISLRIGFDVADSALSAVLAAVGAFVVGLGLTWLIIRDVPLRNKVS</sequence>
<feature type="transmembrane region" description="Helical" evidence="1">
    <location>
        <begin position="138"/>
        <end position="157"/>
    </location>
</feature>
<protein>
    <submittedName>
        <fullName evidence="2">Uncharacterized protein</fullName>
    </submittedName>
</protein>